<dbReference type="EMBL" id="DS022305">
    <property type="protein sequence ID" value="OAJ41132.1"/>
    <property type="molecule type" value="Genomic_DNA"/>
</dbReference>
<dbReference type="AlphaFoldDB" id="A0A177WMQ4"/>
<dbReference type="Gene3D" id="2.130.10.10">
    <property type="entry name" value="YVTN repeat-like/Quinoprotein amine dehydrogenase"/>
    <property type="match status" value="1"/>
</dbReference>
<evidence type="ECO:0000256" key="2">
    <source>
        <dbReference type="ARBA" id="ARBA00022737"/>
    </source>
</evidence>
<dbReference type="InterPro" id="IPR032847">
    <property type="entry name" value="PRPF17"/>
</dbReference>
<dbReference type="SUPFAM" id="SSF50978">
    <property type="entry name" value="WD40 repeat-like"/>
    <property type="match status" value="1"/>
</dbReference>
<dbReference type="PRINTS" id="PR00320">
    <property type="entry name" value="GPROTEINBRPT"/>
</dbReference>
<feature type="repeat" description="WD" evidence="3">
    <location>
        <begin position="524"/>
        <end position="557"/>
    </location>
</feature>
<dbReference type="PROSITE" id="PS00678">
    <property type="entry name" value="WD_REPEATS_1"/>
    <property type="match status" value="1"/>
</dbReference>
<reference evidence="4 5" key="1">
    <citation type="submission" date="2006-10" db="EMBL/GenBank/DDBJ databases">
        <title>The Genome Sequence of Batrachochytrium dendrobatidis JEL423.</title>
        <authorList>
            <consortium name="The Broad Institute Genome Sequencing Platform"/>
            <person name="Birren B."/>
            <person name="Lander E."/>
            <person name="Galagan J."/>
            <person name="Cuomo C."/>
            <person name="Devon K."/>
            <person name="Jaffe D."/>
            <person name="Butler J."/>
            <person name="Alvarez P."/>
            <person name="Gnerre S."/>
            <person name="Grabherr M."/>
            <person name="Kleber M."/>
            <person name="Mauceli E."/>
            <person name="Brockman W."/>
            <person name="Young S."/>
            <person name="LaButti K."/>
            <person name="Sykes S."/>
            <person name="DeCaprio D."/>
            <person name="Crawford M."/>
            <person name="Koehrsen M."/>
            <person name="Engels R."/>
            <person name="Montgomery P."/>
            <person name="Pearson M."/>
            <person name="Howarth C."/>
            <person name="Larson L."/>
            <person name="White J."/>
            <person name="O'Leary S."/>
            <person name="Kodira C."/>
            <person name="Zeng Q."/>
            <person name="Yandava C."/>
            <person name="Alvarado L."/>
            <person name="Longcore J."/>
            <person name="James T."/>
        </authorList>
    </citation>
    <scope>NUCLEOTIDE SEQUENCE [LARGE SCALE GENOMIC DNA]</scope>
    <source>
        <strain evidence="4 5">JEL423</strain>
    </source>
</reference>
<keyword evidence="1 3" id="KW-0853">WD repeat</keyword>
<dbReference type="Proteomes" id="UP000077115">
    <property type="component" value="Unassembled WGS sequence"/>
</dbReference>
<evidence type="ECO:0000313" key="5">
    <source>
        <dbReference type="Proteomes" id="UP000077115"/>
    </source>
</evidence>
<protein>
    <submittedName>
        <fullName evidence="4">Uncharacterized protein</fullName>
    </submittedName>
</protein>
<dbReference type="STRING" id="403673.A0A177WMQ4"/>
<dbReference type="InterPro" id="IPR020472">
    <property type="entry name" value="WD40_PAC1"/>
</dbReference>
<evidence type="ECO:0000256" key="3">
    <source>
        <dbReference type="PROSITE-ProRule" id="PRU00221"/>
    </source>
</evidence>
<dbReference type="FunFam" id="2.130.10.10:FF:002708">
    <property type="entry name" value="Uncharacterized protein"/>
    <property type="match status" value="1"/>
</dbReference>
<dbReference type="GO" id="GO:0000398">
    <property type="term" value="P:mRNA splicing, via spliceosome"/>
    <property type="evidence" value="ECO:0007669"/>
    <property type="project" value="InterPro"/>
</dbReference>
<dbReference type="PROSITE" id="PS50082">
    <property type="entry name" value="WD_REPEATS_2"/>
    <property type="match status" value="4"/>
</dbReference>
<dbReference type="InterPro" id="IPR036322">
    <property type="entry name" value="WD40_repeat_dom_sf"/>
</dbReference>
<gene>
    <name evidence="4" type="ORF">BDEG_24776</name>
</gene>
<organism evidence="4 5">
    <name type="scientific">Batrachochytrium dendrobatidis (strain JEL423)</name>
    <dbReference type="NCBI Taxonomy" id="403673"/>
    <lineage>
        <taxon>Eukaryota</taxon>
        <taxon>Fungi</taxon>
        <taxon>Fungi incertae sedis</taxon>
        <taxon>Chytridiomycota</taxon>
        <taxon>Chytridiomycota incertae sedis</taxon>
        <taxon>Chytridiomycetes</taxon>
        <taxon>Rhizophydiales</taxon>
        <taxon>Rhizophydiales incertae sedis</taxon>
        <taxon>Batrachochytrium</taxon>
    </lineage>
</organism>
<accession>A0A177WMQ4</accession>
<dbReference type="GO" id="GO:0071013">
    <property type="term" value="C:catalytic step 2 spliceosome"/>
    <property type="evidence" value="ECO:0007669"/>
    <property type="project" value="InterPro"/>
</dbReference>
<dbReference type="SMART" id="SM00320">
    <property type="entry name" value="WD40"/>
    <property type="match status" value="7"/>
</dbReference>
<dbReference type="InterPro" id="IPR015943">
    <property type="entry name" value="WD40/YVTN_repeat-like_dom_sf"/>
</dbReference>
<dbReference type="eggNOG" id="KOG0282">
    <property type="taxonomic scope" value="Eukaryota"/>
</dbReference>
<feature type="repeat" description="WD" evidence="3">
    <location>
        <begin position="262"/>
        <end position="296"/>
    </location>
</feature>
<dbReference type="InterPro" id="IPR019775">
    <property type="entry name" value="WD40_repeat_CS"/>
</dbReference>
<dbReference type="PANTHER" id="PTHR43979">
    <property type="entry name" value="PRE-MRNA-PROCESSING FACTOR 17"/>
    <property type="match status" value="1"/>
</dbReference>
<dbReference type="InterPro" id="IPR001680">
    <property type="entry name" value="WD40_rpt"/>
</dbReference>
<feature type="repeat" description="WD" evidence="3">
    <location>
        <begin position="306"/>
        <end position="347"/>
    </location>
</feature>
<name>A0A177WMQ4_BATDL</name>
<feature type="repeat" description="WD" evidence="3">
    <location>
        <begin position="392"/>
        <end position="426"/>
    </location>
</feature>
<proteinExistence type="predicted"/>
<dbReference type="PANTHER" id="PTHR43979:SF1">
    <property type="entry name" value="PRE-MRNA-PROCESSING FACTOR 17"/>
    <property type="match status" value="1"/>
</dbReference>
<keyword evidence="2" id="KW-0677">Repeat</keyword>
<dbReference type="VEuPathDB" id="FungiDB:BDEG_24776"/>
<dbReference type="OrthoDB" id="10257301at2759"/>
<dbReference type="GO" id="GO:0003729">
    <property type="term" value="F:mRNA binding"/>
    <property type="evidence" value="ECO:0007669"/>
    <property type="project" value="TreeGrafter"/>
</dbReference>
<dbReference type="CDD" id="cd00200">
    <property type="entry name" value="WD40"/>
    <property type="match status" value="1"/>
</dbReference>
<sequence>MDSLAAIYSSESENETIPAIIKRPKVDLAPAIHFQDLTSTTDALIPSTANSTELTINVPYSLMVKPFQGPANPFVSAKTMTNKNTQLGFVEDCNMANTDFNELHRTFVNFGYTRDPDAIDSNGLVGDSDRIHSHGGLMASELKKSHIPATINAKRKRLPQGDAADIDGFQGPWAGFEGEQLSVPDRTAEQEADAIAGIINTHNGDDNLSKSKGSEKSVFYGKNLHDYQGRTYMSVPHDTGVDLQSELGSFECFLPKRSIHTWTGHTKGVNAIRFFPSTAHLLLSASMDSTVRLWDVYNDRSCLRSFHGHSKGIRDIDFNNSGSRFLSASYDKFLKLWDTETGQCISKFTTKRIPYCVKFNPDPSKQDIFLTGCQDKKIYQFDVRSGEIVQEYDQHLGAVNTITFVDDNRRFVTTSDDKTLRAWEVDIPVVIKYVAEPDMHSMPAVTLSQNKKWLACQSLDNQVLIYSARDRFRINRKKVFKGHLIAGYACQPNFSPDARYIMSGDSEGKLWFWDWKTCKVMKKINAHDGVVMGCAWHPHETSKVATCSWDGTIKYWD</sequence>
<reference evidence="4 5" key="2">
    <citation type="submission" date="2016-05" db="EMBL/GenBank/DDBJ databases">
        <title>Lineage-specific infection strategies underlie the spectrum of fungal disease in amphibians.</title>
        <authorList>
            <person name="Cuomo C.A."/>
            <person name="Farrer R.A."/>
            <person name="James T."/>
            <person name="Longcore J."/>
            <person name="Birren B."/>
        </authorList>
    </citation>
    <scope>NUCLEOTIDE SEQUENCE [LARGE SCALE GENOMIC DNA]</scope>
    <source>
        <strain evidence="4 5">JEL423</strain>
    </source>
</reference>
<evidence type="ECO:0000256" key="1">
    <source>
        <dbReference type="ARBA" id="ARBA00022574"/>
    </source>
</evidence>
<dbReference type="Pfam" id="PF00400">
    <property type="entry name" value="WD40"/>
    <property type="match status" value="5"/>
</dbReference>
<dbReference type="PROSITE" id="PS50294">
    <property type="entry name" value="WD_REPEATS_REGION"/>
    <property type="match status" value="4"/>
</dbReference>
<evidence type="ECO:0000313" key="4">
    <source>
        <dbReference type="EMBL" id="OAJ41132.1"/>
    </source>
</evidence>